<dbReference type="GO" id="GO:0000981">
    <property type="term" value="F:DNA-binding transcription factor activity, RNA polymerase II-specific"/>
    <property type="evidence" value="ECO:0007669"/>
    <property type="project" value="UniProtKB-ARBA"/>
</dbReference>
<dbReference type="GO" id="GO:0033309">
    <property type="term" value="C:SBF transcription complex"/>
    <property type="evidence" value="ECO:0007669"/>
    <property type="project" value="TreeGrafter"/>
</dbReference>
<dbReference type="AlphaFoldDB" id="A0A135S7S1"/>
<dbReference type="PANTHER" id="PTHR43828:SF5">
    <property type="entry name" value="TRANSCRIPTIONAL REPRESSOR XBP1"/>
    <property type="match status" value="1"/>
</dbReference>
<feature type="compositionally biased region" description="Polar residues" evidence="1">
    <location>
        <begin position="406"/>
        <end position="421"/>
    </location>
</feature>
<feature type="compositionally biased region" description="Basic residues" evidence="1">
    <location>
        <begin position="572"/>
        <end position="581"/>
    </location>
</feature>
<proteinExistence type="predicted"/>
<dbReference type="InterPro" id="IPR003163">
    <property type="entry name" value="Tscrpt_reg_HTH_APSES-type"/>
</dbReference>
<dbReference type="EMBL" id="JFBX01000654">
    <property type="protein sequence ID" value="KXH31974.1"/>
    <property type="molecule type" value="Genomic_DNA"/>
</dbReference>
<dbReference type="InterPro" id="IPR051642">
    <property type="entry name" value="SWI6-like"/>
</dbReference>
<accession>A0A135S7S1</accession>
<comment type="caution">
    <text evidence="3">The sequence shown here is derived from an EMBL/GenBank/DDBJ whole genome shotgun (WGS) entry which is preliminary data.</text>
</comment>
<keyword evidence="4" id="KW-1185">Reference proteome</keyword>
<dbReference type="GO" id="GO:0030907">
    <property type="term" value="C:MBF transcription complex"/>
    <property type="evidence" value="ECO:0007669"/>
    <property type="project" value="TreeGrafter"/>
</dbReference>
<evidence type="ECO:0000313" key="4">
    <source>
        <dbReference type="Proteomes" id="UP000070328"/>
    </source>
</evidence>
<dbReference type="PANTHER" id="PTHR43828">
    <property type="entry name" value="ASPARAGINASE"/>
    <property type="match status" value="1"/>
</dbReference>
<name>A0A135S7S1_9PEZI</name>
<evidence type="ECO:0000259" key="2">
    <source>
        <dbReference type="PROSITE" id="PS51299"/>
    </source>
</evidence>
<dbReference type="Gene3D" id="3.10.260.10">
    <property type="entry name" value="Transcription regulator HTH, APSES-type DNA-binding domain"/>
    <property type="match status" value="1"/>
</dbReference>
<dbReference type="InterPro" id="IPR036887">
    <property type="entry name" value="HTH_APSES_sf"/>
</dbReference>
<feature type="domain" description="HTH APSES-type" evidence="2">
    <location>
        <begin position="213"/>
        <end position="331"/>
    </location>
</feature>
<evidence type="ECO:0000256" key="1">
    <source>
        <dbReference type="SAM" id="MobiDB-lite"/>
    </source>
</evidence>
<dbReference type="SUPFAM" id="SSF54616">
    <property type="entry name" value="DNA-binding domain of Mlu1-box binding protein MBP1"/>
    <property type="match status" value="1"/>
</dbReference>
<dbReference type="OrthoDB" id="5562739at2759"/>
<feature type="compositionally biased region" description="Basic and acidic residues" evidence="1">
    <location>
        <begin position="498"/>
        <end position="507"/>
    </location>
</feature>
<reference evidence="3 4" key="1">
    <citation type="submission" date="2014-02" db="EMBL/GenBank/DDBJ databases">
        <title>The genome sequence of Colletotrichum simmondsii CBS122122.</title>
        <authorList>
            <person name="Baroncelli R."/>
            <person name="Thon M.R."/>
        </authorList>
    </citation>
    <scope>NUCLEOTIDE SEQUENCE [LARGE SCALE GENOMIC DNA]</scope>
    <source>
        <strain evidence="3 4">CBS122122</strain>
    </source>
</reference>
<dbReference type="GO" id="GO:0003677">
    <property type="term" value="F:DNA binding"/>
    <property type="evidence" value="ECO:0007669"/>
    <property type="project" value="InterPro"/>
</dbReference>
<protein>
    <submittedName>
        <fullName evidence="3">APSES transcription factor Xbp1</fullName>
    </submittedName>
</protein>
<dbReference type="PROSITE" id="PS51299">
    <property type="entry name" value="HTH_APSES"/>
    <property type="match status" value="1"/>
</dbReference>
<sequence>MLRGRFQDTATKKSAPRVSKLKKKPRAPYWSAGSIAELAVSPRKATISNPLVLENFASVLHARGRCVANPQNEDIKCLPTAKDLAITSTPGLAIAAGLVLTGKMLSVSSLLNPSPLGPLSAPRFLPSPAMSSPGTCYSDRAPSPYFDRPVVPKLKMSKDPSPVSKYKPRGVIKYYPFENLDDISRREVHRFRVSPFGRIQESCAHIPYNSGKKDFFEKTGRESFEVFKYEFKVPGEDNDFTVMWDYNVGLVRMTPFFKCCKYSKTVPAKMLSLNPGLKDITHSITGGAIAAQGYWMPYKCAKAVCATFCYNIAGALIPIFGPSFPSMCVPPGSPEYQRMVIDHRIVEDAIKDADRSRKVQQRALPPMTLGHMPNIERRPMRPLRDDRRLRLNTTRLMSPYSDTDGESGTRSCPDSASSNGSDGVGYSYGYHQTPARHSQPPTSGWVAANRPEPYRLADEIYRTAHTPHPYLSAVPRFTPLNNRHTPAPRPPWSQKRPVNHDDGDGGRDSSVCESIHVRSPTLSFQSDTRRREEESDAEIAEQNAALGLMTLKTASRKESGDQSDLDSSDLHRSKRRRATSA</sequence>
<feature type="region of interest" description="Disordered" evidence="1">
    <location>
        <begin position="392"/>
        <end position="448"/>
    </location>
</feature>
<dbReference type="Proteomes" id="UP000070328">
    <property type="component" value="Unassembled WGS sequence"/>
</dbReference>
<gene>
    <name evidence="3" type="ORF">CSIM01_02526</name>
</gene>
<feature type="region of interest" description="Disordered" evidence="1">
    <location>
        <begin position="470"/>
        <end position="581"/>
    </location>
</feature>
<evidence type="ECO:0000313" key="3">
    <source>
        <dbReference type="EMBL" id="KXH31974.1"/>
    </source>
</evidence>
<organism evidence="3 4">
    <name type="scientific">Colletotrichum simmondsii</name>
    <dbReference type="NCBI Taxonomy" id="703756"/>
    <lineage>
        <taxon>Eukaryota</taxon>
        <taxon>Fungi</taxon>
        <taxon>Dikarya</taxon>
        <taxon>Ascomycota</taxon>
        <taxon>Pezizomycotina</taxon>
        <taxon>Sordariomycetes</taxon>
        <taxon>Hypocreomycetidae</taxon>
        <taxon>Glomerellales</taxon>
        <taxon>Glomerellaceae</taxon>
        <taxon>Colletotrichum</taxon>
        <taxon>Colletotrichum acutatum species complex</taxon>
    </lineage>
</organism>
<feature type="region of interest" description="Disordered" evidence="1">
    <location>
        <begin position="1"/>
        <end position="22"/>
    </location>
</feature>